<keyword evidence="1" id="KW-0732">Signal</keyword>
<feature type="chain" id="PRO_5045770881" description="Proteinase inhibitor I42 chagasin domain-containing protein" evidence="1">
    <location>
        <begin position="28"/>
        <end position="135"/>
    </location>
</feature>
<evidence type="ECO:0000313" key="3">
    <source>
        <dbReference type="Proteomes" id="UP001596222"/>
    </source>
</evidence>
<name>A0ABV9ZUU2_9ACTN</name>
<sequence>MLGRTLFALTALTTALIIPSAAPDADAAVLATTSLTNASSGRTLSLRTGDRISIRLRPVQGNGEKWTWSTPVVSSADVLNRTGRHEEPDGGAAADIRVDGAGQSDITAQRTCTATRPQHRCRHAAFQWRVTVNAH</sequence>
<reference evidence="3" key="1">
    <citation type="journal article" date="2019" name="Int. J. Syst. Evol. Microbiol.">
        <title>The Global Catalogue of Microorganisms (GCM) 10K type strain sequencing project: providing services to taxonomists for standard genome sequencing and annotation.</title>
        <authorList>
            <consortium name="The Broad Institute Genomics Platform"/>
            <consortium name="The Broad Institute Genome Sequencing Center for Infectious Disease"/>
            <person name="Wu L."/>
            <person name="Ma J."/>
        </authorList>
    </citation>
    <scope>NUCLEOTIDE SEQUENCE [LARGE SCALE GENOMIC DNA]</scope>
    <source>
        <strain evidence="3">CGMCC 4.1641</strain>
    </source>
</reference>
<keyword evidence="3" id="KW-1185">Reference proteome</keyword>
<comment type="caution">
    <text evidence="2">The sequence shown here is derived from an EMBL/GenBank/DDBJ whole genome shotgun (WGS) entry which is preliminary data.</text>
</comment>
<gene>
    <name evidence="2" type="ORF">ACFPP6_09620</name>
</gene>
<proteinExistence type="predicted"/>
<feature type="signal peptide" evidence="1">
    <location>
        <begin position="1"/>
        <end position="27"/>
    </location>
</feature>
<protein>
    <recommendedName>
        <fullName evidence="4">Proteinase inhibitor I42 chagasin domain-containing protein</fullName>
    </recommendedName>
</protein>
<dbReference type="RefSeq" id="WP_382039096.1">
    <property type="nucleotide sequence ID" value="NZ_JBHSKJ010000004.1"/>
</dbReference>
<dbReference type="EMBL" id="JBHSKJ010000004">
    <property type="protein sequence ID" value="MFC5144927.1"/>
    <property type="molecule type" value="Genomic_DNA"/>
</dbReference>
<dbReference type="Proteomes" id="UP001596222">
    <property type="component" value="Unassembled WGS sequence"/>
</dbReference>
<evidence type="ECO:0000256" key="1">
    <source>
        <dbReference type="SAM" id="SignalP"/>
    </source>
</evidence>
<evidence type="ECO:0008006" key="4">
    <source>
        <dbReference type="Google" id="ProtNLM"/>
    </source>
</evidence>
<organism evidence="2 3">
    <name type="scientific">Streptomyces aureoversilis</name>
    <dbReference type="NCBI Taxonomy" id="67277"/>
    <lineage>
        <taxon>Bacteria</taxon>
        <taxon>Bacillati</taxon>
        <taxon>Actinomycetota</taxon>
        <taxon>Actinomycetes</taxon>
        <taxon>Kitasatosporales</taxon>
        <taxon>Streptomycetaceae</taxon>
        <taxon>Streptomyces</taxon>
    </lineage>
</organism>
<evidence type="ECO:0000313" key="2">
    <source>
        <dbReference type="EMBL" id="MFC5144927.1"/>
    </source>
</evidence>
<accession>A0ABV9ZUU2</accession>